<proteinExistence type="predicted"/>
<dbReference type="EMBL" id="CAJNOO010001352">
    <property type="protein sequence ID" value="CAF1139579.1"/>
    <property type="molecule type" value="Genomic_DNA"/>
</dbReference>
<protein>
    <submittedName>
        <fullName evidence="2">Uncharacterized protein</fullName>
    </submittedName>
</protein>
<gene>
    <name evidence="2" type="ORF">RFH988_LOCUS21309</name>
</gene>
<comment type="caution">
    <text evidence="2">The sequence shown here is derived from an EMBL/GenBank/DDBJ whole genome shotgun (WGS) entry which is preliminary data.</text>
</comment>
<dbReference type="AlphaFoldDB" id="A0A814RWL3"/>
<feature type="non-terminal residue" evidence="2">
    <location>
        <position position="1"/>
    </location>
</feature>
<evidence type="ECO:0000313" key="3">
    <source>
        <dbReference type="Proteomes" id="UP000663882"/>
    </source>
</evidence>
<evidence type="ECO:0000256" key="1">
    <source>
        <dbReference type="SAM" id="MobiDB-lite"/>
    </source>
</evidence>
<evidence type="ECO:0000313" key="2">
    <source>
        <dbReference type="EMBL" id="CAF1139579.1"/>
    </source>
</evidence>
<feature type="region of interest" description="Disordered" evidence="1">
    <location>
        <begin position="301"/>
        <end position="333"/>
    </location>
</feature>
<name>A0A814RWL3_9BILA</name>
<sequence length="333" mass="38806">MDNWLANDIDNEIEIGREKRHQYNSSRRTIRKQVLNVNQFTMLPNHNNTSDEDYNSVNHSESMDIDITDYRTIHEPYISTTSNNPSINNIHKSFTSKTSNDSFINNTYISKQLCEHIVFDDIDDEKKEEEVEEEQEEEDDDFDILDAYEDFINAETSSDDDEQQQQQNEVNDTTVHRYTNMKTSDVCKQLVSLFRRSQINPDYSLLSSSEQHKRINYTIYDCLAVIFPYRAIYEEWWLIKLREAELISLFISNASSHSSSLPLSTFLENIFEDESEEDDEVIVSFLSSQLVSGGDIINPVSSNQHLSSDEQTQPRRTRNSAAARTRPSRKHNK</sequence>
<organism evidence="2 3">
    <name type="scientific">Rotaria sordida</name>
    <dbReference type="NCBI Taxonomy" id="392033"/>
    <lineage>
        <taxon>Eukaryota</taxon>
        <taxon>Metazoa</taxon>
        <taxon>Spiralia</taxon>
        <taxon>Gnathifera</taxon>
        <taxon>Rotifera</taxon>
        <taxon>Eurotatoria</taxon>
        <taxon>Bdelloidea</taxon>
        <taxon>Philodinida</taxon>
        <taxon>Philodinidae</taxon>
        <taxon>Rotaria</taxon>
    </lineage>
</organism>
<feature type="compositionally biased region" description="Polar residues" evidence="1">
    <location>
        <begin position="301"/>
        <end position="311"/>
    </location>
</feature>
<reference evidence="2" key="1">
    <citation type="submission" date="2021-02" db="EMBL/GenBank/DDBJ databases">
        <authorList>
            <person name="Nowell W R."/>
        </authorList>
    </citation>
    <scope>NUCLEOTIDE SEQUENCE</scope>
</reference>
<accession>A0A814RWL3</accession>
<dbReference type="Proteomes" id="UP000663882">
    <property type="component" value="Unassembled WGS sequence"/>
</dbReference>